<dbReference type="SUPFAM" id="SSF103481">
    <property type="entry name" value="Multidrug resistance efflux transporter EmrE"/>
    <property type="match status" value="1"/>
</dbReference>
<reference evidence="3" key="1">
    <citation type="submission" date="2021-10" db="EMBL/GenBank/DDBJ databases">
        <title>Tropical sea cucumber genome reveals ecological adaptation and Cuvierian tubules defense mechanism.</title>
        <authorList>
            <person name="Chen T."/>
        </authorList>
    </citation>
    <scope>NUCLEOTIDE SEQUENCE</scope>
    <source>
        <strain evidence="3">Nanhai2018</strain>
        <tissue evidence="3">Muscle</tissue>
    </source>
</reference>
<keyword evidence="1" id="KW-1133">Transmembrane helix</keyword>
<keyword evidence="1" id="KW-0472">Membrane</keyword>
<dbReference type="InterPro" id="IPR000620">
    <property type="entry name" value="EamA_dom"/>
</dbReference>
<comment type="caution">
    <text evidence="3">The sequence shown here is derived from an EMBL/GenBank/DDBJ whole genome shotgun (WGS) entry which is preliminary data.</text>
</comment>
<dbReference type="InterPro" id="IPR037185">
    <property type="entry name" value="EmrE-like"/>
</dbReference>
<feature type="transmembrane region" description="Helical" evidence="1">
    <location>
        <begin position="277"/>
        <end position="295"/>
    </location>
</feature>
<dbReference type="PANTHER" id="PTHR22911:SF137">
    <property type="entry name" value="SOLUTE CARRIER FAMILY 35 MEMBER G2-RELATED"/>
    <property type="match status" value="1"/>
</dbReference>
<evidence type="ECO:0000313" key="4">
    <source>
        <dbReference type="Proteomes" id="UP001152320"/>
    </source>
</evidence>
<dbReference type="PANTHER" id="PTHR22911">
    <property type="entry name" value="ACYL-MALONYL CONDENSING ENZYME-RELATED"/>
    <property type="match status" value="1"/>
</dbReference>
<dbReference type="AlphaFoldDB" id="A0A9Q0YPC9"/>
<feature type="transmembrane region" description="Helical" evidence="1">
    <location>
        <begin position="250"/>
        <end position="271"/>
    </location>
</feature>
<feature type="transmembrane region" description="Helical" evidence="1">
    <location>
        <begin position="100"/>
        <end position="119"/>
    </location>
</feature>
<feature type="transmembrane region" description="Helical" evidence="1">
    <location>
        <begin position="224"/>
        <end position="243"/>
    </location>
</feature>
<feature type="transmembrane region" description="Helical" evidence="1">
    <location>
        <begin position="12"/>
        <end position="31"/>
    </location>
</feature>
<dbReference type="Pfam" id="PF00892">
    <property type="entry name" value="EamA"/>
    <property type="match status" value="2"/>
</dbReference>
<evidence type="ECO:0000313" key="3">
    <source>
        <dbReference type="EMBL" id="KAJ8026109.1"/>
    </source>
</evidence>
<proteinExistence type="predicted"/>
<feature type="domain" description="EamA" evidence="2">
    <location>
        <begin position="13"/>
        <end position="142"/>
    </location>
</feature>
<protein>
    <submittedName>
        <fullName evidence="3">Solute carrier family 35 member G2</fullName>
    </submittedName>
</protein>
<dbReference type="GO" id="GO:0016020">
    <property type="term" value="C:membrane"/>
    <property type="evidence" value="ECO:0007669"/>
    <property type="project" value="InterPro"/>
</dbReference>
<sequence>MKTVRSQLLKIRGKLFAILYAVSLGSQYFLVSTIDDSLTPYDIMFFRSFTFLLAVFFISWDGCDSYTGKDMILYIAYGFLNATGRTFAYLALSFAQVGNVTAITSNLSLPSAILGFLVLKEVITRFHVTVFVINVIGVVFVSKPPIIFQAYEGLGDVREFIGALMSLVVVITISLAATASRKLSYRRASDPPLLVFVTGVVGVIMTCLIFQFSGFHLPSSFPEITKTASVCFISLLGNIFLGIALKYETVVVVTVLMSLSLTVAYALQILILHAVPGVYELAGIALILGTNFAFLSKTQNDV</sequence>
<dbReference type="Proteomes" id="UP001152320">
    <property type="component" value="Chromosome 17"/>
</dbReference>
<name>A0A9Q0YPC9_HOLLE</name>
<feature type="transmembrane region" description="Helical" evidence="1">
    <location>
        <begin position="43"/>
        <end position="60"/>
    </location>
</feature>
<feature type="transmembrane region" description="Helical" evidence="1">
    <location>
        <begin position="126"/>
        <end position="148"/>
    </location>
</feature>
<dbReference type="EMBL" id="JAIZAY010000017">
    <property type="protein sequence ID" value="KAJ8026109.1"/>
    <property type="molecule type" value="Genomic_DNA"/>
</dbReference>
<evidence type="ECO:0000256" key="1">
    <source>
        <dbReference type="SAM" id="Phobius"/>
    </source>
</evidence>
<evidence type="ECO:0000259" key="2">
    <source>
        <dbReference type="Pfam" id="PF00892"/>
    </source>
</evidence>
<dbReference type="OrthoDB" id="306876at2759"/>
<feature type="domain" description="EamA" evidence="2">
    <location>
        <begin position="161"/>
        <end position="289"/>
    </location>
</feature>
<organism evidence="3 4">
    <name type="scientific">Holothuria leucospilota</name>
    <name type="common">Black long sea cucumber</name>
    <name type="synonym">Mertensiothuria leucospilota</name>
    <dbReference type="NCBI Taxonomy" id="206669"/>
    <lineage>
        <taxon>Eukaryota</taxon>
        <taxon>Metazoa</taxon>
        <taxon>Echinodermata</taxon>
        <taxon>Eleutherozoa</taxon>
        <taxon>Echinozoa</taxon>
        <taxon>Holothuroidea</taxon>
        <taxon>Aspidochirotacea</taxon>
        <taxon>Aspidochirotida</taxon>
        <taxon>Holothuriidae</taxon>
        <taxon>Holothuria</taxon>
    </lineage>
</organism>
<feature type="transmembrane region" description="Helical" evidence="1">
    <location>
        <begin position="160"/>
        <end position="180"/>
    </location>
</feature>
<keyword evidence="1" id="KW-0812">Transmembrane</keyword>
<feature type="transmembrane region" description="Helical" evidence="1">
    <location>
        <begin position="192"/>
        <end position="212"/>
    </location>
</feature>
<feature type="transmembrane region" description="Helical" evidence="1">
    <location>
        <begin position="72"/>
        <end position="94"/>
    </location>
</feature>
<gene>
    <name evidence="3" type="ORF">HOLleu_33855</name>
</gene>
<accession>A0A9Q0YPC9</accession>
<keyword evidence="4" id="KW-1185">Reference proteome</keyword>